<feature type="domain" description="Reverse transcriptase zinc-binding" evidence="1">
    <location>
        <begin position="20"/>
        <end position="85"/>
    </location>
</feature>
<name>A0AAN9ENJ3_CROPI</name>
<comment type="caution">
    <text evidence="2">The sequence shown here is derived from an EMBL/GenBank/DDBJ whole genome shotgun (WGS) entry which is preliminary data.</text>
</comment>
<dbReference type="Proteomes" id="UP001372338">
    <property type="component" value="Unassembled WGS sequence"/>
</dbReference>
<evidence type="ECO:0000259" key="1">
    <source>
        <dbReference type="Pfam" id="PF13966"/>
    </source>
</evidence>
<accession>A0AAN9ENJ3</accession>
<protein>
    <recommendedName>
        <fullName evidence="1">Reverse transcriptase zinc-binding domain-containing protein</fullName>
    </recommendedName>
</protein>
<proteinExistence type="predicted"/>
<keyword evidence="3" id="KW-1185">Reference proteome</keyword>
<dbReference type="Pfam" id="PF13966">
    <property type="entry name" value="zf-RVT"/>
    <property type="match status" value="1"/>
</dbReference>
<evidence type="ECO:0000313" key="2">
    <source>
        <dbReference type="EMBL" id="KAK7260532.1"/>
    </source>
</evidence>
<sequence length="153" mass="17301">MENYGLLNGGIGASNGGSDLMWKALWSLKVHEKVKIFWWRVLHNILPTKDNLLRKKLDIQPGCSRCEEGIETSFHCFWDCCFAKKGRWKSDQEVVFECNKMWQDWKKVSTVANQNFSSGSVSGAAAGSREVLIPERVAQLFTDGAFNPASDIR</sequence>
<evidence type="ECO:0000313" key="3">
    <source>
        <dbReference type="Proteomes" id="UP001372338"/>
    </source>
</evidence>
<dbReference type="EMBL" id="JAYWIO010000005">
    <property type="protein sequence ID" value="KAK7260532.1"/>
    <property type="molecule type" value="Genomic_DNA"/>
</dbReference>
<reference evidence="2 3" key="1">
    <citation type="submission" date="2024-01" db="EMBL/GenBank/DDBJ databases">
        <title>The genomes of 5 underutilized Papilionoideae crops provide insights into root nodulation and disease resistanc.</title>
        <authorList>
            <person name="Yuan L."/>
        </authorList>
    </citation>
    <scope>NUCLEOTIDE SEQUENCE [LARGE SCALE GENOMIC DNA]</scope>
    <source>
        <strain evidence="2">ZHUSHIDOU_FW_LH</strain>
        <tissue evidence="2">Leaf</tissue>
    </source>
</reference>
<dbReference type="InterPro" id="IPR026960">
    <property type="entry name" value="RVT-Znf"/>
</dbReference>
<dbReference type="AlphaFoldDB" id="A0AAN9ENJ3"/>
<gene>
    <name evidence="2" type="ORF">RIF29_26655</name>
</gene>
<organism evidence="2 3">
    <name type="scientific">Crotalaria pallida</name>
    <name type="common">Smooth rattlebox</name>
    <name type="synonym">Crotalaria striata</name>
    <dbReference type="NCBI Taxonomy" id="3830"/>
    <lineage>
        <taxon>Eukaryota</taxon>
        <taxon>Viridiplantae</taxon>
        <taxon>Streptophyta</taxon>
        <taxon>Embryophyta</taxon>
        <taxon>Tracheophyta</taxon>
        <taxon>Spermatophyta</taxon>
        <taxon>Magnoliopsida</taxon>
        <taxon>eudicotyledons</taxon>
        <taxon>Gunneridae</taxon>
        <taxon>Pentapetalae</taxon>
        <taxon>rosids</taxon>
        <taxon>fabids</taxon>
        <taxon>Fabales</taxon>
        <taxon>Fabaceae</taxon>
        <taxon>Papilionoideae</taxon>
        <taxon>50 kb inversion clade</taxon>
        <taxon>genistoids sensu lato</taxon>
        <taxon>core genistoids</taxon>
        <taxon>Crotalarieae</taxon>
        <taxon>Crotalaria</taxon>
    </lineage>
</organism>